<evidence type="ECO:0000313" key="2">
    <source>
        <dbReference type="EMBL" id="JAH60583.1"/>
    </source>
</evidence>
<sequence length="37" mass="4324">MRLLTASEEREGELPQFSSETIPDFQLSDIQMQADYF</sequence>
<dbReference type="EMBL" id="GBXM01047994">
    <property type="protein sequence ID" value="JAH60583.1"/>
    <property type="molecule type" value="Transcribed_RNA"/>
</dbReference>
<name>A0A0E9U6I2_ANGAN</name>
<evidence type="ECO:0000256" key="1">
    <source>
        <dbReference type="SAM" id="MobiDB-lite"/>
    </source>
</evidence>
<feature type="region of interest" description="Disordered" evidence="1">
    <location>
        <begin position="1"/>
        <end position="21"/>
    </location>
</feature>
<organism evidence="2">
    <name type="scientific">Anguilla anguilla</name>
    <name type="common">European freshwater eel</name>
    <name type="synonym">Muraena anguilla</name>
    <dbReference type="NCBI Taxonomy" id="7936"/>
    <lineage>
        <taxon>Eukaryota</taxon>
        <taxon>Metazoa</taxon>
        <taxon>Chordata</taxon>
        <taxon>Craniata</taxon>
        <taxon>Vertebrata</taxon>
        <taxon>Euteleostomi</taxon>
        <taxon>Actinopterygii</taxon>
        <taxon>Neopterygii</taxon>
        <taxon>Teleostei</taxon>
        <taxon>Anguilliformes</taxon>
        <taxon>Anguillidae</taxon>
        <taxon>Anguilla</taxon>
    </lineage>
</organism>
<reference evidence="2" key="2">
    <citation type="journal article" date="2015" name="Fish Shellfish Immunol.">
        <title>Early steps in the European eel (Anguilla anguilla)-Vibrio vulnificus interaction in the gills: Role of the RtxA13 toxin.</title>
        <authorList>
            <person name="Callol A."/>
            <person name="Pajuelo D."/>
            <person name="Ebbesson L."/>
            <person name="Teles M."/>
            <person name="MacKenzie S."/>
            <person name="Amaro C."/>
        </authorList>
    </citation>
    <scope>NUCLEOTIDE SEQUENCE</scope>
</reference>
<dbReference type="AlphaFoldDB" id="A0A0E9U6I2"/>
<proteinExistence type="predicted"/>
<accession>A0A0E9U6I2</accession>
<protein>
    <submittedName>
        <fullName evidence="2">Uncharacterized protein</fullName>
    </submittedName>
</protein>
<reference evidence="2" key="1">
    <citation type="submission" date="2014-11" db="EMBL/GenBank/DDBJ databases">
        <authorList>
            <person name="Amaro Gonzalez C."/>
        </authorList>
    </citation>
    <scope>NUCLEOTIDE SEQUENCE</scope>
</reference>